<dbReference type="PANTHER" id="PTHR15822">
    <property type="entry name" value="TRAF AND TNF RECEPTOR-ASSOCIATED PROTEIN"/>
    <property type="match status" value="1"/>
</dbReference>
<dbReference type="CDD" id="cd09083">
    <property type="entry name" value="EEP-1"/>
    <property type="match status" value="1"/>
</dbReference>
<dbReference type="SUPFAM" id="SSF56219">
    <property type="entry name" value="DNase I-like"/>
    <property type="match status" value="1"/>
</dbReference>
<evidence type="ECO:0000256" key="7">
    <source>
        <dbReference type="ARBA" id="ARBA00022842"/>
    </source>
</evidence>
<dbReference type="InterPro" id="IPR051547">
    <property type="entry name" value="TDP2-like"/>
</dbReference>
<dbReference type="GO" id="GO:0046872">
    <property type="term" value="F:metal ion binding"/>
    <property type="evidence" value="ECO:0007669"/>
    <property type="project" value="UniProtKB-KW"/>
</dbReference>
<comment type="cofactor">
    <cofactor evidence="1">
        <name>Mn(2+)</name>
        <dbReference type="ChEBI" id="CHEBI:29035"/>
    </cofactor>
</comment>
<keyword evidence="10" id="KW-0255">Endonuclease</keyword>
<evidence type="ECO:0000256" key="1">
    <source>
        <dbReference type="ARBA" id="ARBA00001936"/>
    </source>
</evidence>
<keyword evidence="3" id="KW-0540">Nuclease</keyword>
<keyword evidence="10" id="KW-0269">Exonuclease</keyword>
<comment type="cofactor">
    <cofactor evidence="2">
        <name>Mg(2+)</name>
        <dbReference type="ChEBI" id="CHEBI:18420"/>
    </cofactor>
</comment>
<accession>A0A831ZQA8</accession>
<evidence type="ECO:0000256" key="4">
    <source>
        <dbReference type="ARBA" id="ARBA00022723"/>
    </source>
</evidence>
<keyword evidence="7" id="KW-0460">Magnesium</keyword>
<dbReference type="GO" id="GO:0006281">
    <property type="term" value="P:DNA repair"/>
    <property type="evidence" value="ECO:0007669"/>
    <property type="project" value="UniProtKB-KW"/>
</dbReference>
<keyword evidence="6" id="KW-0378">Hydrolase</keyword>
<evidence type="ECO:0000259" key="9">
    <source>
        <dbReference type="Pfam" id="PF03372"/>
    </source>
</evidence>
<dbReference type="AlphaFoldDB" id="A0A831ZQA8"/>
<comment type="caution">
    <text evidence="10">The sequence shown here is derived from an EMBL/GenBank/DDBJ whole genome shotgun (WGS) entry which is preliminary data.</text>
</comment>
<keyword evidence="5" id="KW-0227">DNA damage</keyword>
<dbReference type="InterPro" id="IPR005135">
    <property type="entry name" value="Endo/exonuclease/phosphatase"/>
</dbReference>
<dbReference type="GO" id="GO:0004527">
    <property type="term" value="F:exonuclease activity"/>
    <property type="evidence" value="ECO:0007669"/>
    <property type="project" value="UniProtKB-KW"/>
</dbReference>
<dbReference type="InterPro" id="IPR036691">
    <property type="entry name" value="Endo/exonu/phosph_ase_sf"/>
</dbReference>
<dbReference type="EMBL" id="DSTK01000005">
    <property type="protein sequence ID" value="HFK95819.1"/>
    <property type="molecule type" value="Genomic_DNA"/>
</dbReference>
<sequence length="264" mass="30665">MRVMTFNLRFENDRDGENSWIYRRDLVVETVRRYRPDLLGTQEGRWTMLLYLAEKLDEYALHAPDRVLDETCQYPTLFVRTAFGTVSDGGEFWLSQTPTVHRSKDWDSAFPRMMSWAQVRDGETGRTLWVAVTHLDHIGVEARREQARILARWVQAHPGAHVLMGDFNDGPESSVYRILTDPEVGLHDTWREGGKAERDEDKTHHGFSGVPQKSRMDWILVSDHFQVRDVHIVRDHFGGRYPSDHFPYVADLSWTDAINGTQSH</sequence>
<evidence type="ECO:0000256" key="2">
    <source>
        <dbReference type="ARBA" id="ARBA00001946"/>
    </source>
</evidence>
<feature type="domain" description="Endonuclease/exonuclease/phosphatase" evidence="9">
    <location>
        <begin position="4"/>
        <end position="245"/>
    </location>
</feature>
<evidence type="ECO:0000313" key="10">
    <source>
        <dbReference type="EMBL" id="HFK95819.1"/>
    </source>
</evidence>
<protein>
    <submittedName>
        <fullName evidence="10">Endonuclease/exonuclease/phosphatase family protein</fullName>
    </submittedName>
</protein>
<dbReference type="Gene3D" id="3.60.10.10">
    <property type="entry name" value="Endonuclease/exonuclease/phosphatase"/>
    <property type="match status" value="1"/>
</dbReference>
<evidence type="ECO:0000256" key="3">
    <source>
        <dbReference type="ARBA" id="ARBA00022722"/>
    </source>
</evidence>
<evidence type="ECO:0000256" key="6">
    <source>
        <dbReference type="ARBA" id="ARBA00022801"/>
    </source>
</evidence>
<keyword evidence="8" id="KW-0234">DNA repair</keyword>
<keyword evidence="4" id="KW-0479">Metal-binding</keyword>
<gene>
    <name evidence="10" type="ORF">ENS06_00675</name>
</gene>
<evidence type="ECO:0000256" key="8">
    <source>
        <dbReference type="ARBA" id="ARBA00023204"/>
    </source>
</evidence>
<dbReference type="GO" id="GO:0004519">
    <property type="term" value="F:endonuclease activity"/>
    <property type="evidence" value="ECO:0007669"/>
    <property type="project" value="UniProtKB-KW"/>
</dbReference>
<organism evidence="10">
    <name type="scientific">Desulfacinum infernum</name>
    <dbReference type="NCBI Taxonomy" id="35837"/>
    <lineage>
        <taxon>Bacteria</taxon>
        <taxon>Pseudomonadati</taxon>
        <taxon>Thermodesulfobacteriota</taxon>
        <taxon>Syntrophobacteria</taxon>
        <taxon>Syntrophobacterales</taxon>
        <taxon>Syntrophobacteraceae</taxon>
        <taxon>Desulfacinum</taxon>
    </lineage>
</organism>
<name>A0A831ZQA8_9BACT</name>
<dbReference type="PANTHER" id="PTHR15822:SF4">
    <property type="entry name" value="TYROSYL-DNA PHOSPHODIESTERASE 2"/>
    <property type="match status" value="1"/>
</dbReference>
<dbReference type="Pfam" id="PF03372">
    <property type="entry name" value="Exo_endo_phos"/>
    <property type="match status" value="1"/>
</dbReference>
<reference evidence="10" key="1">
    <citation type="journal article" date="2020" name="mSystems">
        <title>Genome- and Community-Level Interaction Insights into Carbon Utilization and Element Cycling Functions of Hydrothermarchaeota in Hydrothermal Sediment.</title>
        <authorList>
            <person name="Zhou Z."/>
            <person name="Liu Y."/>
            <person name="Xu W."/>
            <person name="Pan J."/>
            <person name="Luo Z.H."/>
            <person name="Li M."/>
        </authorList>
    </citation>
    <scope>NUCLEOTIDE SEQUENCE [LARGE SCALE GENOMIC DNA]</scope>
    <source>
        <strain evidence="10">SpSt-456</strain>
    </source>
</reference>
<proteinExistence type="predicted"/>
<evidence type="ECO:0000256" key="5">
    <source>
        <dbReference type="ARBA" id="ARBA00022763"/>
    </source>
</evidence>